<gene>
    <name evidence="1" type="ORF">DVR09_15505</name>
</gene>
<reference evidence="1 2" key="1">
    <citation type="submission" date="2018-07" db="EMBL/GenBank/DDBJ databases">
        <title>Genome sequence of Erythrobacter strain YH-07, an antagonistic bacterium isolated from Yellow Sea.</title>
        <authorList>
            <person name="Tang T."/>
            <person name="Liu Q."/>
            <person name="Sun X."/>
        </authorList>
    </citation>
    <scope>NUCLEOTIDE SEQUENCE [LARGE SCALE GENOMIC DNA]</scope>
    <source>
        <strain evidence="1 2">YH-07</strain>
        <plasmid evidence="1 2">unnamed</plasmid>
    </source>
</reference>
<organism evidence="1 2">
    <name type="scientific">Erythrobacter aureus</name>
    <dbReference type="NCBI Taxonomy" id="2182384"/>
    <lineage>
        <taxon>Bacteria</taxon>
        <taxon>Pseudomonadati</taxon>
        <taxon>Pseudomonadota</taxon>
        <taxon>Alphaproteobacteria</taxon>
        <taxon>Sphingomonadales</taxon>
        <taxon>Erythrobacteraceae</taxon>
        <taxon>Erythrobacter/Porphyrobacter group</taxon>
        <taxon>Erythrobacter</taxon>
    </lineage>
</organism>
<dbReference type="EMBL" id="CP031358">
    <property type="protein sequence ID" value="AXK43859.1"/>
    <property type="molecule type" value="Genomic_DNA"/>
</dbReference>
<geneLocation type="plasmid" evidence="1 2">
    <name>unnamed</name>
</geneLocation>
<accession>A0A345YIV7</accession>
<protein>
    <submittedName>
        <fullName evidence="1">Uncharacterized protein</fullName>
    </submittedName>
</protein>
<keyword evidence="1" id="KW-0614">Plasmid</keyword>
<evidence type="ECO:0000313" key="1">
    <source>
        <dbReference type="EMBL" id="AXK43859.1"/>
    </source>
</evidence>
<proteinExistence type="predicted"/>
<dbReference type="RefSeq" id="WP_115418172.1">
    <property type="nucleotide sequence ID" value="NZ_CP031358.1"/>
</dbReference>
<keyword evidence="2" id="KW-1185">Reference proteome</keyword>
<name>A0A345YIV7_9SPHN</name>
<dbReference type="KEGG" id="err:DVR09_15505"/>
<evidence type="ECO:0000313" key="2">
    <source>
        <dbReference type="Proteomes" id="UP000254508"/>
    </source>
</evidence>
<sequence length="115" mass="12184">MSHRNYSATAFAAALAAKTSTPILVLSTDGSNANSMRYDAIEGIDLEVKNELHQNDIAFVTYDSADEANAALDTLIAAWPESTTLSLIAHLGVPGQPTRVFDAIAGYEAEEKLAA</sequence>
<dbReference type="Proteomes" id="UP000254508">
    <property type="component" value="Plasmid unnamed"/>
</dbReference>
<dbReference type="AlphaFoldDB" id="A0A345YIV7"/>